<dbReference type="AlphaFoldDB" id="A0A2N5Y5R6"/>
<dbReference type="Proteomes" id="UP000234845">
    <property type="component" value="Unassembled WGS sequence"/>
</dbReference>
<evidence type="ECO:0000313" key="3">
    <source>
        <dbReference type="Proteomes" id="UP000234845"/>
    </source>
</evidence>
<dbReference type="Pfam" id="PF14279">
    <property type="entry name" value="HNH_5"/>
    <property type="match status" value="1"/>
</dbReference>
<sequence>MQNILKLDVAGQPRGWISAQEAISAYARGDVVYGVGRPLPPFLGGIQRLTGKRSRIDLQPIIALEGRVRSRFSLPLCNATLFRRDDHRCLYCGHQYGRRELTRDHVLPTSRGGSDRWENVVAACRRCNWQKDNRTPEEAGMPLLAVPFRPNTWEWHFLARERVLADQMDYLSQQFRAQRAWAH</sequence>
<dbReference type="InterPro" id="IPR052892">
    <property type="entry name" value="NA-targeting_endonuclease"/>
</dbReference>
<dbReference type="Gene3D" id="1.10.30.50">
    <property type="match status" value="1"/>
</dbReference>
<feature type="domain" description="HNH nuclease" evidence="1">
    <location>
        <begin position="76"/>
        <end position="129"/>
    </location>
</feature>
<organism evidence="2 3">
    <name type="scientific">Kineobactrum sediminis</name>
    <dbReference type="NCBI Taxonomy" id="1905677"/>
    <lineage>
        <taxon>Bacteria</taxon>
        <taxon>Pseudomonadati</taxon>
        <taxon>Pseudomonadota</taxon>
        <taxon>Gammaproteobacteria</taxon>
        <taxon>Cellvibrionales</taxon>
        <taxon>Halieaceae</taxon>
        <taxon>Kineobactrum</taxon>
    </lineage>
</organism>
<keyword evidence="3" id="KW-1185">Reference proteome</keyword>
<protein>
    <submittedName>
        <fullName evidence="2">HNH endonuclease</fullName>
    </submittedName>
</protein>
<gene>
    <name evidence="2" type="ORF">CWI75_05030</name>
</gene>
<dbReference type="PANTHER" id="PTHR33877:SF2">
    <property type="entry name" value="OS07G0170200 PROTEIN"/>
    <property type="match status" value="1"/>
</dbReference>
<evidence type="ECO:0000313" key="2">
    <source>
        <dbReference type="EMBL" id="PLW83709.1"/>
    </source>
</evidence>
<reference evidence="3" key="1">
    <citation type="submission" date="2017-11" db="EMBL/GenBank/DDBJ databases">
        <title>The draft genome sequence of Chromatocurvus sp. F02.</title>
        <authorList>
            <person name="Du Z.-J."/>
            <person name="Chang Y.-Q."/>
        </authorList>
    </citation>
    <scope>NUCLEOTIDE SEQUENCE [LARGE SCALE GENOMIC DNA]</scope>
    <source>
        <strain evidence="3">F02</strain>
    </source>
</reference>
<evidence type="ECO:0000259" key="1">
    <source>
        <dbReference type="SMART" id="SM00507"/>
    </source>
</evidence>
<dbReference type="SMART" id="SM00507">
    <property type="entry name" value="HNHc"/>
    <property type="match status" value="1"/>
</dbReference>
<dbReference type="InterPro" id="IPR003615">
    <property type="entry name" value="HNH_nuc"/>
</dbReference>
<dbReference type="PANTHER" id="PTHR33877">
    <property type="entry name" value="SLL1193 PROTEIN"/>
    <property type="match status" value="1"/>
</dbReference>
<dbReference type="GO" id="GO:0004519">
    <property type="term" value="F:endonuclease activity"/>
    <property type="evidence" value="ECO:0007669"/>
    <property type="project" value="UniProtKB-KW"/>
</dbReference>
<dbReference type="RefSeq" id="WP_101520390.1">
    <property type="nucleotide sequence ID" value="NZ_PKLZ01000002.1"/>
</dbReference>
<proteinExistence type="predicted"/>
<dbReference type="OrthoDB" id="9802901at2"/>
<name>A0A2N5Y5R6_9GAMM</name>
<keyword evidence="2" id="KW-0540">Nuclease</keyword>
<comment type="caution">
    <text evidence="2">The sequence shown here is derived from an EMBL/GenBank/DDBJ whole genome shotgun (WGS) entry which is preliminary data.</text>
</comment>
<keyword evidence="2" id="KW-0255">Endonuclease</keyword>
<accession>A0A2N5Y5R6</accession>
<dbReference type="EMBL" id="PKLZ01000002">
    <property type="protein sequence ID" value="PLW83709.1"/>
    <property type="molecule type" value="Genomic_DNA"/>
</dbReference>
<keyword evidence="2" id="KW-0378">Hydrolase</keyword>
<dbReference type="CDD" id="cd00085">
    <property type="entry name" value="HNHc"/>
    <property type="match status" value="1"/>
</dbReference>
<dbReference type="InterPro" id="IPR029471">
    <property type="entry name" value="HNH_5"/>
</dbReference>